<evidence type="ECO:0000313" key="2">
    <source>
        <dbReference type="Proteomes" id="UP000694892"/>
    </source>
</evidence>
<dbReference type="AlphaFoldDB" id="A0A974I0G0"/>
<dbReference type="Proteomes" id="UP000694892">
    <property type="component" value="Chromosome 1S"/>
</dbReference>
<organism evidence="1 2">
    <name type="scientific">Xenopus laevis</name>
    <name type="common">African clawed frog</name>
    <dbReference type="NCBI Taxonomy" id="8355"/>
    <lineage>
        <taxon>Eukaryota</taxon>
        <taxon>Metazoa</taxon>
        <taxon>Chordata</taxon>
        <taxon>Craniata</taxon>
        <taxon>Vertebrata</taxon>
        <taxon>Euteleostomi</taxon>
        <taxon>Amphibia</taxon>
        <taxon>Batrachia</taxon>
        <taxon>Anura</taxon>
        <taxon>Pipoidea</taxon>
        <taxon>Pipidae</taxon>
        <taxon>Xenopodinae</taxon>
        <taxon>Xenopus</taxon>
        <taxon>Xenopus</taxon>
    </lineage>
</organism>
<gene>
    <name evidence="1" type="ORF">XELAEV_18009462mg</name>
</gene>
<dbReference type="EMBL" id="CM004467">
    <property type="protein sequence ID" value="OCT97232.1"/>
    <property type="molecule type" value="Genomic_DNA"/>
</dbReference>
<evidence type="ECO:0000313" key="1">
    <source>
        <dbReference type="EMBL" id="OCT97232.1"/>
    </source>
</evidence>
<protein>
    <submittedName>
        <fullName evidence="1">Uncharacterized protein</fullName>
    </submittedName>
</protein>
<name>A0A974I0G0_XENLA</name>
<reference evidence="2" key="1">
    <citation type="journal article" date="2016" name="Nature">
        <title>Genome evolution in the allotetraploid frog Xenopus laevis.</title>
        <authorList>
            <person name="Session A.M."/>
            <person name="Uno Y."/>
            <person name="Kwon T."/>
            <person name="Chapman J.A."/>
            <person name="Toyoda A."/>
            <person name="Takahashi S."/>
            <person name="Fukui A."/>
            <person name="Hikosaka A."/>
            <person name="Suzuki A."/>
            <person name="Kondo M."/>
            <person name="van Heeringen S.J."/>
            <person name="Quigley I."/>
            <person name="Heinz S."/>
            <person name="Ogino H."/>
            <person name="Ochi H."/>
            <person name="Hellsten U."/>
            <person name="Lyons J.B."/>
            <person name="Simakov O."/>
            <person name="Putnam N."/>
            <person name="Stites J."/>
            <person name="Kuroki Y."/>
            <person name="Tanaka T."/>
            <person name="Michiue T."/>
            <person name="Watanabe M."/>
            <person name="Bogdanovic O."/>
            <person name="Lister R."/>
            <person name="Georgiou G."/>
            <person name="Paranjpe S.S."/>
            <person name="van Kruijsbergen I."/>
            <person name="Shu S."/>
            <person name="Carlson J."/>
            <person name="Kinoshita T."/>
            <person name="Ohta Y."/>
            <person name="Mawaribuchi S."/>
            <person name="Jenkins J."/>
            <person name="Grimwood J."/>
            <person name="Schmutz J."/>
            <person name="Mitros T."/>
            <person name="Mozaffari S.V."/>
            <person name="Suzuki Y."/>
            <person name="Haramoto Y."/>
            <person name="Yamamoto T.S."/>
            <person name="Takagi C."/>
            <person name="Heald R."/>
            <person name="Miller K."/>
            <person name="Haudenschild C."/>
            <person name="Kitzman J."/>
            <person name="Nakayama T."/>
            <person name="Izutsu Y."/>
            <person name="Robert J."/>
            <person name="Fortriede J."/>
            <person name="Burns K."/>
            <person name="Lotay V."/>
            <person name="Karimi K."/>
            <person name="Yasuoka Y."/>
            <person name="Dichmann D.S."/>
            <person name="Flajnik M.F."/>
            <person name="Houston D.W."/>
            <person name="Shendure J."/>
            <person name="DuPasquier L."/>
            <person name="Vize P.D."/>
            <person name="Zorn A.M."/>
            <person name="Ito M."/>
            <person name="Marcotte E.M."/>
            <person name="Wallingford J.B."/>
            <person name="Ito Y."/>
            <person name="Asashima M."/>
            <person name="Ueno N."/>
            <person name="Matsuda Y."/>
            <person name="Veenstra G.J."/>
            <person name="Fujiyama A."/>
            <person name="Harland R.M."/>
            <person name="Taira M."/>
            <person name="Rokhsar D.S."/>
        </authorList>
    </citation>
    <scope>NUCLEOTIDE SEQUENCE [LARGE SCALE GENOMIC DNA]</scope>
    <source>
        <strain evidence="2">J</strain>
    </source>
</reference>
<proteinExistence type="predicted"/>
<accession>A0A974I0G0</accession>
<sequence>MCCPLVHIHDPRSFKLLYKKFFPSGINKSTISIKVLAMKIDLYTNVRKTTFSFVIT</sequence>